<comment type="caution">
    <text evidence="1">The sequence shown here is derived from an EMBL/GenBank/DDBJ whole genome shotgun (WGS) entry which is preliminary data.</text>
</comment>
<proteinExistence type="predicted"/>
<accession>A0A9W8R1W6</accession>
<sequence length="373" mass="43295">METTVFHRILTKLYGFDGSDCSEKRECCGDGDVVKKSASPELFTHRRARDIWPSVKHPRYRRSRTKGSGAFRHRALQKISIEKINKKWHKAFVEAHGFSDPVPPEYPREEFADADDHLRWAERNSYLPEGRWNKSMLKEELEETASDRPKLLLLWKLSFRLHRKDPLYLFNFYANDIDFNDEPSGDLLRDNAEWNRNHLLSEDFCDKLVRIMAHPMSKDLSFMLFLLKWAVICRTDDRRGLKETDIEMLDSLQCYIDPSLHSEPLGVRHEDFQQEMWERGGWPTVEAELLSMIWQKTTPSEIGHVLLDGVSYQVTASDFDTVIEALGATVGGVKLDYSIDFEAIAQLTAEDHPVGPEEFKAAFKQAWKVVDML</sequence>
<organism evidence="1 2">
    <name type="scientific">Fusarium falciforme</name>
    <dbReference type="NCBI Taxonomy" id="195108"/>
    <lineage>
        <taxon>Eukaryota</taxon>
        <taxon>Fungi</taxon>
        <taxon>Dikarya</taxon>
        <taxon>Ascomycota</taxon>
        <taxon>Pezizomycotina</taxon>
        <taxon>Sordariomycetes</taxon>
        <taxon>Hypocreomycetidae</taxon>
        <taxon>Hypocreales</taxon>
        <taxon>Nectriaceae</taxon>
        <taxon>Fusarium</taxon>
        <taxon>Fusarium solani species complex</taxon>
    </lineage>
</organism>
<dbReference type="AlphaFoldDB" id="A0A9W8R1W6"/>
<gene>
    <name evidence="1" type="ORF">NW755_009671</name>
</gene>
<reference evidence="1" key="1">
    <citation type="submission" date="2022-09" db="EMBL/GenBank/DDBJ databases">
        <title>Fusarium specimens isolated from Avocado Roots.</title>
        <authorList>
            <person name="Stajich J."/>
            <person name="Roper C."/>
            <person name="Heimlech-Rivalta G."/>
        </authorList>
    </citation>
    <scope>NUCLEOTIDE SEQUENCE</scope>
    <source>
        <strain evidence="1">A02</strain>
    </source>
</reference>
<keyword evidence="2" id="KW-1185">Reference proteome</keyword>
<dbReference type="Proteomes" id="UP001152087">
    <property type="component" value="Unassembled WGS sequence"/>
</dbReference>
<evidence type="ECO:0000313" key="2">
    <source>
        <dbReference type="Proteomes" id="UP001152087"/>
    </source>
</evidence>
<evidence type="ECO:0000313" key="1">
    <source>
        <dbReference type="EMBL" id="KAJ4183637.1"/>
    </source>
</evidence>
<protein>
    <submittedName>
        <fullName evidence="1">Uncharacterized protein</fullName>
    </submittedName>
</protein>
<dbReference type="EMBL" id="JAOQAV010000029">
    <property type="protein sequence ID" value="KAJ4183637.1"/>
    <property type="molecule type" value="Genomic_DNA"/>
</dbReference>
<name>A0A9W8R1W6_9HYPO</name>